<dbReference type="SUPFAM" id="SSF101327">
    <property type="entry name" value="YgfB-like"/>
    <property type="match status" value="1"/>
</dbReference>
<proteinExistence type="inferred from homology"/>
<reference evidence="2 3" key="1">
    <citation type="journal article" date="2023" name="Front. Microbiol.">
        <title>Phylogeography and host specificity of Pasteurellaceae pathogenic to sea-farmed fish in the north-east Atlantic.</title>
        <authorList>
            <person name="Gulla S."/>
            <person name="Colquhoun D.J."/>
            <person name="Olsen A.B."/>
            <person name="Spilsberg B."/>
            <person name="Lagesen K."/>
            <person name="Aakesson C.P."/>
            <person name="Strom S."/>
            <person name="Manji F."/>
            <person name="Birkbeck T.H."/>
            <person name="Nilsen H.K."/>
        </authorList>
    </citation>
    <scope>NUCLEOTIDE SEQUENCE [LARGE SCALE GENOMIC DNA]</scope>
    <source>
        <strain evidence="2 3">NVIB3131</strain>
    </source>
</reference>
<protein>
    <submittedName>
        <fullName evidence="2">UPF0149 family protein</fullName>
    </submittedName>
</protein>
<dbReference type="Proteomes" id="UP001226020">
    <property type="component" value="Unassembled WGS sequence"/>
</dbReference>
<dbReference type="GO" id="GO:0005829">
    <property type="term" value="C:cytosol"/>
    <property type="evidence" value="ECO:0007669"/>
    <property type="project" value="TreeGrafter"/>
</dbReference>
<evidence type="ECO:0000313" key="2">
    <source>
        <dbReference type="EMBL" id="MDP8147547.1"/>
    </source>
</evidence>
<comment type="caution">
    <text evidence="2">The sequence shown here is derived from an EMBL/GenBank/DDBJ whole genome shotgun (WGS) entry which is preliminary data.</text>
</comment>
<keyword evidence="3" id="KW-1185">Reference proteome</keyword>
<accession>A0AAW8C990</accession>
<dbReference type="PANTHER" id="PTHR37528">
    <property type="entry name" value="UPF0149 PROTEIN YGFB"/>
    <property type="match status" value="1"/>
</dbReference>
<dbReference type="Gene3D" id="1.20.120.740">
    <property type="entry name" value="YgfB uncharacterised protein family UPF0149, PF03695"/>
    <property type="match status" value="1"/>
</dbReference>
<organism evidence="2 3">
    <name type="scientific">Phocoenobacter atlanticus subsp. atlanticus</name>
    <dbReference type="NCBI Taxonomy" id="3061285"/>
    <lineage>
        <taxon>Bacteria</taxon>
        <taxon>Pseudomonadati</taxon>
        <taxon>Pseudomonadota</taxon>
        <taxon>Gammaproteobacteria</taxon>
        <taxon>Pasteurellales</taxon>
        <taxon>Pasteurellaceae</taxon>
        <taxon>Phocoenobacter</taxon>
        <taxon>Phocoenobacter atlanticus</taxon>
    </lineage>
</organism>
<dbReference type="InterPro" id="IPR011978">
    <property type="entry name" value="YgfB-like"/>
</dbReference>
<evidence type="ECO:0000256" key="1">
    <source>
        <dbReference type="ARBA" id="ARBA00038308"/>
    </source>
</evidence>
<dbReference type="RefSeq" id="WP_306347787.1">
    <property type="nucleotide sequence ID" value="NZ_JASAVU010000026.1"/>
</dbReference>
<evidence type="ECO:0000313" key="3">
    <source>
        <dbReference type="Proteomes" id="UP001226020"/>
    </source>
</evidence>
<dbReference type="EMBL" id="JASAXT010000001">
    <property type="protein sequence ID" value="MDP8147547.1"/>
    <property type="molecule type" value="Genomic_DNA"/>
</dbReference>
<dbReference type="Pfam" id="PF03695">
    <property type="entry name" value="UPF0149"/>
    <property type="match status" value="1"/>
</dbReference>
<dbReference type="PANTHER" id="PTHR37528:SF1">
    <property type="entry name" value="UPF0149 PROTEIN YGFB"/>
    <property type="match status" value="1"/>
</dbReference>
<name>A0AAW8C990_9PAST</name>
<dbReference type="InterPro" id="IPR036255">
    <property type="entry name" value="YgfB-like_sf"/>
</dbReference>
<comment type="similarity">
    <text evidence="1">Belongs to the UPF0149 family.</text>
</comment>
<gene>
    <name evidence="2" type="ORF">QJU57_00430</name>
</gene>
<dbReference type="GeneID" id="300272043"/>
<dbReference type="AlphaFoldDB" id="A0AAW8C990"/>
<sequence>MTTIQVDRIKKLLGELQVDYTVAELHGFLGGLIAGGVKDDSWKVFFQQFINDGNDLSPNTSTKLTTLYTQLIIAFKKEDVLFSLWLPQDKKEISILVDGIAEWTSNFMLGLGLAQPYIQKDVKEINEVLNDLSEISKLSYCKEDDPIELVEAAEEILDYLHGVTLFLYNHFTSLQNKNIH</sequence>